<dbReference type="GO" id="GO:0005886">
    <property type="term" value="C:plasma membrane"/>
    <property type="evidence" value="ECO:0007669"/>
    <property type="project" value="TreeGrafter"/>
</dbReference>
<feature type="region of interest" description="Disordered" evidence="9">
    <location>
        <begin position="167"/>
        <end position="201"/>
    </location>
</feature>
<dbReference type="GO" id="GO:0030322">
    <property type="term" value="P:stabilization of membrane potential"/>
    <property type="evidence" value="ECO:0007669"/>
    <property type="project" value="TreeGrafter"/>
</dbReference>
<dbReference type="SUPFAM" id="SSF81324">
    <property type="entry name" value="Voltage-gated potassium channels"/>
    <property type="match status" value="2"/>
</dbReference>
<accession>A0A3S1BKQ8</accession>
<comment type="similarity">
    <text evidence="8">Belongs to the two pore domain potassium channel (TC 1.A.1.8) family.</text>
</comment>
<evidence type="ECO:0000256" key="5">
    <source>
        <dbReference type="ARBA" id="ARBA00023065"/>
    </source>
</evidence>
<evidence type="ECO:0000256" key="9">
    <source>
        <dbReference type="SAM" id="MobiDB-lite"/>
    </source>
</evidence>
<dbReference type="PRINTS" id="PR01333">
    <property type="entry name" value="2POREKCHANEL"/>
</dbReference>
<evidence type="ECO:0000256" key="8">
    <source>
        <dbReference type="RuleBase" id="RU003857"/>
    </source>
</evidence>
<feature type="region of interest" description="Disordered" evidence="9">
    <location>
        <begin position="700"/>
        <end position="821"/>
    </location>
</feature>
<evidence type="ECO:0000256" key="3">
    <source>
        <dbReference type="ARBA" id="ARBA00022692"/>
    </source>
</evidence>
<evidence type="ECO:0000256" key="1">
    <source>
        <dbReference type="ARBA" id="ARBA00004141"/>
    </source>
</evidence>
<dbReference type="GO" id="GO:0022841">
    <property type="term" value="F:potassium ion leak channel activity"/>
    <property type="evidence" value="ECO:0007669"/>
    <property type="project" value="TreeGrafter"/>
</dbReference>
<dbReference type="Gene3D" id="1.10.287.70">
    <property type="match status" value="1"/>
</dbReference>
<feature type="transmembrane region" description="Helical" evidence="10">
    <location>
        <begin position="299"/>
        <end position="324"/>
    </location>
</feature>
<keyword evidence="13" id="KW-1185">Reference proteome</keyword>
<dbReference type="OrthoDB" id="297496at2759"/>
<dbReference type="EMBL" id="RQTK01001673">
    <property type="protein sequence ID" value="RUS69463.1"/>
    <property type="molecule type" value="Genomic_DNA"/>
</dbReference>
<evidence type="ECO:0000313" key="13">
    <source>
        <dbReference type="Proteomes" id="UP000271974"/>
    </source>
</evidence>
<keyword evidence="5 8" id="KW-0406">Ion transport</keyword>
<feature type="compositionally biased region" description="Polar residues" evidence="9">
    <location>
        <begin position="46"/>
        <end position="84"/>
    </location>
</feature>
<evidence type="ECO:0000256" key="6">
    <source>
        <dbReference type="ARBA" id="ARBA00023136"/>
    </source>
</evidence>
<feature type="transmembrane region" description="Helical" evidence="10">
    <location>
        <begin position="482"/>
        <end position="511"/>
    </location>
</feature>
<organism evidence="12 13">
    <name type="scientific">Elysia chlorotica</name>
    <name type="common">Eastern emerald elysia</name>
    <name type="synonym">Sea slug</name>
    <dbReference type="NCBI Taxonomy" id="188477"/>
    <lineage>
        <taxon>Eukaryota</taxon>
        <taxon>Metazoa</taxon>
        <taxon>Spiralia</taxon>
        <taxon>Lophotrochozoa</taxon>
        <taxon>Mollusca</taxon>
        <taxon>Gastropoda</taxon>
        <taxon>Heterobranchia</taxon>
        <taxon>Euthyneura</taxon>
        <taxon>Panpulmonata</taxon>
        <taxon>Sacoglossa</taxon>
        <taxon>Placobranchoidea</taxon>
        <taxon>Plakobranchidae</taxon>
        <taxon>Elysia</taxon>
    </lineage>
</organism>
<feature type="compositionally biased region" description="Polar residues" evidence="9">
    <location>
        <begin position="239"/>
        <end position="255"/>
    </location>
</feature>
<dbReference type="Pfam" id="PF07885">
    <property type="entry name" value="Ion_trans_2"/>
    <property type="match status" value="2"/>
</dbReference>
<name>A0A3S1BKQ8_ELYCH</name>
<dbReference type="PANTHER" id="PTHR11003:SF334">
    <property type="entry name" value="FI03418P"/>
    <property type="match status" value="1"/>
</dbReference>
<proteinExistence type="inferred from homology"/>
<feature type="transmembrane region" description="Helical" evidence="10">
    <location>
        <begin position="564"/>
        <end position="586"/>
    </location>
</feature>
<dbReference type="GO" id="GO:0015271">
    <property type="term" value="F:outward rectifier potassium channel activity"/>
    <property type="evidence" value="ECO:0007669"/>
    <property type="project" value="TreeGrafter"/>
</dbReference>
<feature type="compositionally biased region" description="Basic and acidic residues" evidence="9">
    <location>
        <begin position="14"/>
        <end position="26"/>
    </location>
</feature>
<feature type="transmembrane region" description="Helical" evidence="10">
    <location>
        <begin position="598"/>
        <end position="621"/>
    </location>
</feature>
<protein>
    <recommendedName>
        <fullName evidence="11">Potassium channel domain-containing protein</fullName>
    </recommendedName>
</protein>
<dbReference type="PANTHER" id="PTHR11003">
    <property type="entry name" value="POTASSIUM CHANNEL, SUBFAMILY K"/>
    <property type="match status" value="1"/>
</dbReference>
<evidence type="ECO:0000256" key="2">
    <source>
        <dbReference type="ARBA" id="ARBA00022448"/>
    </source>
</evidence>
<feature type="transmembrane region" description="Helical" evidence="10">
    <location>
        <begin position="449"/>
        <end position="470"/>
    </location>
</feature>
<keyword evidence="3 8" id="KW-0812">Transmembrane</keyword>
<keyword evidence="7 8" id="KW-0407">Ion channel</keyword>
<feature type="domain" description="Potassium channel" evidence="11">
    <location>
        <begin position="546"/>
        <end position="626"/>
    </location>
</feature>
<reference evidence="12 13" key="1">
    <citation type="submission" date="2019-01" db="EMBL/GenBank/DDBJ databases">
        <title>A draft genome assembly of the solar-powered sea slug Elysia chlorotica.</title>
        <authorList>
            <person name="Cai H."/>
            <person name="Li Q."/>
            <person name="Fang X."/>
            <person name="Li J."/>
            <person name="Curtis N.E."/>
            <person name="Altenburger A."/>
            <person name="Shibata T."/>
            <person name="Feng M."/>
            <person name="Maeda T."/>
            <person name="Schwartz J.A."/>
            <person name="Shigenobu S."/>
            <person name="Lundholm N."/>
            <person name="Nishiyama T."/>
            <person name="Yang H."/>
            <person name="Hasebe M."/>
            <person name="Li S."/>
            <person name="Pierce S.K."/>
            <person name="Wang J."/>
        </authorList>
    </citation>
    <scope>NUCLEOTIDE SEQUENCE [LARGE SCALE GENOMIC DNA]</scope>
    <source>
        <strain evidence="12">EC2010</strain>
        <tissue evidence="12">Whole organism of an adult</tissue>
    </source>
</reference>
<gene>
    <name evidence="12" type="ORF">EGW08_022777</name>
</gene>
<evidence type="ECO:0000256" key="10">
    <source>
        <dbReference type="SAM" id="Phobius"/>
    </source>
</evidence>
<sequence>MSSLPKLRPFSPSIRDDFNNHRRYPDTKGPQTTPLADPSLLATPRADTSVQTTPRADTRVQTTPRADTRVQTTPRADRSQQSTDPLLRSYLGGGARLASVDSYSDHPGDNDSLGGAVLQLSDTRCPLIAEDDREDAFELDPRQSLPQNPAVLQVTPSIEYPHHFRYPPILSSAPRQQDSAITQRDTDTSMMKSGEPKPTDSFVQNEVIASPSRSLDKFPSSPTHGHLYDERANTMSTVCSSQQPPAYSATESNIEPSKDSDTMSPFLRFRSAATGVHAAVRITRVQRLKKKAKWASKKFFVFTLSKVGLTCVVAAYVVFGAFLFRHLETVDEQPQVQPETTEASVGALEAPQELTRLLDVPEYSQIEGDLVQLRERYLDNMWNTTLALNVLFFEEWHKAIKVDLEGFEREFLEIIKKHSRPGLTTAPSVATNTSGIAAAVMAEKKKESWSYATALLFCVAVITTIGYGDIVPSTPEGKVACILYALVGVPMMLLCLANIGHFLATCFRFLWQHARLLCLVKDKQNEKRDRFRECKVRVPISVTLLTLFVYLMIGASLFSGWEEWSFLNGSYFVFVTLSTIGFGDLVPGKTTNTANSNAQRVVCALYLLFGLSLVSMTFQLMQEWFRDIMARYAEFFGLSKEQIDKDKEVGETGILEVSVEDEENRRKLLSDVSPGGAGCSDVVVMADRWGDSVKRRRGEDRLSDADIVSASDSREGEGSCKKESSRESNLKDGLDNQASLKGSDQDELNFGPQQSAKDSHNSLMGIHKKGRPPQDRSLSVPADCAADEGVKTAAKQEPFLRSQSEDPDTIGDCGAHAPTSV</sequence>
<comment type="subcellular location">
    <subcellularLocation>
        <location evidence="1">Membrane</location>
        <topology evidence="1">Multi-pass membrane protein</topology>
    </subcellularLocation>
</comment>
<keyword evidence="6 10" id="KW-0472">Membrane</keyword>
<feature type="compositionally biased region" description="Polar residues" evidence="9">
    <location>
        <begin position="173"/>
        <end position="191"/>
    </location>
</feature>
<evidence type="ECO:0000256" key="4">
    <source>
        <dbReference type="ARBA" id="ARBA00022989"/>
    </source>
</evidence>
<dbReference type="STRING" id="188477.A0A3S1BKQ8"/>
<keyword evidence="2 8" id="KW-0813">Transport</keyword>
<feature type="transmembrane region" description="Helical" evidence="10">
    <location>
        <begin position="536"/>
        <end position="558"/>
    </location>
</feature>
<evidence type="ECO:0000256" key="7">
    <source>
        <dbReference type="ARBA" id="ARBA00023303"/>
    </source>
</evidence>
<comment type="caution">
    <text evidence="12">The sequence shown here is derived from an EMBL/GenBank/DDBJ whole genome shotgun (WGS) entry which is preliminary data.</text>
</comment>
<keyword evidence="4 10" id="KW-1133">Transmembrane helix</keyword>
<dbReference type="AlphaFoldDB" id="A0A3S1BKQ8"/>
<feature type="region of interest" description="Disordered" evidence="9">
    <location>
        <begin position="239"/>
        <end position="261"/>
    </location>
</feature>
<dbReference type="InterPro" id="IPR003280">
    <property type="entry name" value="2pore_dom_K_chnl"/>
</dbReference>
<dbReference type="Proteomes" id="UP000271974">
    <property type="component" value="Unassembled WGS sequence"/>
</dbReference>
<feature type="compositionally biased region" description="Basic and acidic residues" evidence="9">
    <location>
        <begin position="712"/>
        <end position="734"/>
    </location>
</feature>
<feature type="domain" description="Potassium channel" evidence="11">
    <location>
        <begin position="432"/>
        <end position="503"/>
    </location>
</feature>
<dbReference type="InterPro" id="IPR013099">
    <property type="entry name" value="K_chnl_dom"/>
</dbReference>
<feature type="region of interest" description="Disordered" evidence="9">
    <location>
        <begin position="1"/>
        <end position="86"/>
    </location>
</feature>
<evidence type="ECO:0000259" key="11">
    <source>
        <dbReference type="Pfam" id="PF07885"/>
    </source>
</evidence>
<evidence type="ECO:0000313" key="12">
    <source>
        <dbReference type="EMBL" id="RUS69463.1"/>
    </source>
</evidence>